<dbReference type="InterPro" id="IPR054722">
    <property type="entry name" value="PolX-like_BBD"/>
</dbReference>
<gene>
    <name evidence="2" type="ORF">KIW84_055896</name>
</gene>
<comment type="caution">
    <text evidence="2">The sequence shown here is derived from an EMBL/GenBank/DDBJ whole genome shotgun (WGS) entry which is preliminary data.</text>
</comment>
<protein>
    <recommendedName>
        <fullName evidence="1">Retrovirus-related Pol polyprotein from transposon TNT 1-94-like beta-barrel domain-containing protein</fullName>
    </recommendedName>
</protein>
<dbReference type="Pfam" id="PF22936">
    <property type="entry name" value="Pol_BBD"/>
    <property type="match status" value="1"/>
</dbReference>
<dbReference type="Gene3D" id="1.25.10.10">
    <property type="entry name" value="Leucine-rich Repeat Variant"/>
    <property type="match status" value="1"/>
</dbReference>
<proteinExistence type="predicted"/>
<dbReference type="AlphaFoldDB" id="A0A9D5AJ10"/>
<dbReference type="EMBL" id="JAMSHJ010000005">
    <property type="protein sequence ID" value="KAI5410558.1"/>
    <property type="molecule type" value="Genomic_DNA"/>
</dbReference>
<name>A0A9D5AJ10_PEA</name>
<keyword evidence="3" id="KW-1185">Reference proteome</keyword>
<feature type="domain" description="Retrovirus-related Pol polyprotein from transposon TNT 1-94-like beta-barrel" evidence="1">
    <location>
        <begin position="82"/>
        <end position="155"/>
    </location>
</feature>
<evidence type="ECO:0000313" key="3">
    <source>
        <dbReference type="Proteomes" id="UP001058974"/>
    </source>
</evidence>
<organism evidence="2 3">
    <name type="scientific">Pisum sativum</name>
    <name type="common">Garden pea</name>
    <name type="synonym">Lathyrus oleraceus</name>
    <dbReference type="NCBI Taxonomy" id="3888"/>
    <lineage>
        <taxon>Eukaryota</taxon>
        <taxon>Viridiplantae</taxon>
        <taxon>Streptophyta</taxon>
        <taxon>Embryophyta</taxon>
        <taxon>Tracheophyta</taxon>
        <taxon>Spermatophyta</taxon>
        <taxon>Magnoliopsida</taxon>
        <taxon>eudicotyledons</taxon>
        <taxon>Gunneridae</taxon>
        <taxon>Pentapetalae</taxon>
        <taxon>rosids</taxon>
        <taxon>fabids</taxon>
        <taxon>Fabales</taxon>
        <taxon>Fabaceae</taxon>
        <taxon>Papilionoideae</taxon>
        <taxon>50 kb inversion clade</taxon>
        <taxon>NPAAA clade</taxon>
        <taxon>Hologalegina</taxon>
        <taxon>IRL clade</taxon>
        <taxon>Fabeae</taxon>
        <taxon>Lathyrus</taxon>
    </lineage>
</organism>
<dbReference type="InterPro" id="IPR016024">
    <property type="entry name" value="ARM-type_fold"/>
</dbReference>
<evidence type="ECO:0000259" key="1">
    <source>
        <dbReference type="Pfam" id="PF22936"/>
    </source>
</evidence>
<sequence>MKLRPKFEVVRGALLNRNLVPSLDTCVGELLREEQRLATQGTMSHEVVVSEPTVPELIQQMVLSALSALGIQGKSYNISRPWFLDSSASNHMTGSSEYLHNLQSYHGNQKIQIADGNTLSITNVGDINSDFRDVLVSPRLASNLLSVGQLVDKNYDVNFSRDGCLVQEQVSGKVIAFKQSSSQAIQGFPLYKSRWYFLGMSTTWYYLELIWARGSFWSKFPKWLRLKFIRHCQGHLRTIQSNDQSIKDVRPLIGHLFPILFSLVESDVRPLIGHLFPILFSFVESDVRPLIGHLFPILFSFVESDVRPLIGHLFPILFSFVESDVRPLIGHLFPILFSFVESDVRPLIGHLFPILLSLVESDVRPLIGYLFPILFSFVELDVRPFIGTPFPILFRSWM</sequence>
<dbReference type="InterPro" id="IPR011989">
    <property type="entry name" value="ARM-like"/>
</dbReference>
<evidence type="ECO:0000313" key="2">
    <source>
        <dbReference type="EMBL" id="KAI5410558.1"/>
    </source>
</evidence>
<dbReference type="Gramene" id="Psat05G0589600-T1">
    <property type="protein sequence ID" value="KAI5410558.1"/>
    <property type="gene ID" value="KIW84_055896"/>
</dbReference>
<accession>A0A9D5AJ10</accession>
<dbReference type="Proteomes" id="UP001058974">
    <property type="component" value="Chromosome 5"/>
</dbReference>
<reference evidence="2 3" key="1">
    <citation type="journal article" date="2022" name="Nat. Genet.">
        <title>Improved pea reference genome and pan-genome highlight genomic features and evolutionary characteristics.</title>
        <authorList>
            <person name="Yang T."/>
            <person name="Liu R."/>
            <person name="Luo Y."/>
            <person name="Hu S."/>
            <person name="Wang D."/>
            <person name="Wang C."/>
            <person name="Pandey M.K."/>
            <person name="Ge S."/>
            <person name="Xu Q."/>
            <person name="Li N."/>
            <person name="Li G."/>
            <person name="Huang Y."/>
            <person name="Saxena R.K."/>
            <person name="Ji Y."/>
            <person name="Li M."/>
            <person name="Yan X."/>
            <person name="He Y."/>
            <person name="Liu Y."/>
            <person name="Wang X."/>
            <person name="Xiang C."/>
            <person name="Varshney R.K."/>
            <person name="Ding H."/>
            <person name="Gao S."/>
            <person name="Zong X."/>
        </authorList>
    </citation>
    <scope>NUCLEOTIDE SEQUENCE [LARGE SCALE GENOMIC DNA]</scope>
    <source>
        <strain evidence="2 3">cv. Zhongwan 6</strain>
    </source>
</reference>
<dbReference type="SUPFAM" id="SSF48371">
    <property type="entry name" value="ARM repeat"/>
    <property type="match status" value="1"/>
</dbReference>